<feature type="transmembrane region" description="Helical" evidence="6">
    <location>
        <begin position="252"/>
        <end position="277"/>
    </location>
</feature>
<reference evidence="7 8" key="1">
    <citation type="journal article" date="2022" name="Microbiol. Resour. Announc.">
        <title>Complete Genome Sequence of Mesorhizobium ciceri Strain R30, a Rhizobium Used as a Commercial Inoculant for Chickpea in Argentina.</title>
        <authorList>
            <person name="Foresto E."/>
            <person name="Revale S."/>
            <person name="Primo E."/>
            <person name="Nievas F."/>
            <person name="Carezzano E."/>
            <person name="Puente M."/>
            <person name="Alzari P."/>
            <person name="Mart M."/>
            <person name="Ben-Assaya M."/>
            <person name="Mornico D."/>
            <person name="Santoro M."/>
            <person name="Mart F."/>
            <person name="Giordano W."/>
            <person name="Bogino P."/>
        </authorList>
    </citation>
    <scope>NUCLEOTIDE SEQUENCE [LARGE SCALE GENOMIC DNA]</scope>
    <source>
        <strain evidence="7 8">R30</strain>
    </source>
</reference>
<feature type="transmembrane region" description="Helical" evidence="6">
    <location>
        <begin position="173"/>
        <end position="194"/>
    </location>
</feature>
<feature type="transmembrane region" description="Helical" evidence="6">
    <location>
        <begin position="96"/>
        <end position="118"/>
    </location>
</feature>
<keyword evidence="8" id="KW-1185">Reference proteome</keyword>
<evidence type="ECO:0000256" key="4">
    <source>
        <dbReference type="ARBA" id="ARBA00022989"/>
    </source>
</evidence>
<feature type="transmembrane region" description="Helical" evidence="6">
    <location>
        <begin position="206"/>
        <end position="232"/>
    </location>
</feature>
<sequence>MNLDGLFSTSICYGAGAPEAGWTLALPITLPLAVLALIYVVGAGRLWRRSSRGRTLRLRQALLFTAGWGVLTAALVSPIHALGEQIFAAHMIEHELLMAVAAPLLVSASPAAALMWGFPAGVRRILGMAGHGRWLNAVWSFVTRPLSATIAHGLAIWIWHLPALFEAALERGVMHYAQHASFFGTGLLFWWVLLPRPGRQHAYGTAVMHLFVTSLHTGLLGVLLLLSPRLWYPQNAVGAALWNLSPLEDQQLAGLVMWVPAGLIYGGAALLLAALWIKASGRGEAAHAYELV</sequence>
<organism evidence="7 8">
    <name type="scientific">Mesorhizobium ciceri</name>
    <dbReference type="NCBI Taxonomy" id="39645"/>
    <lineage>
        <taxon>Bacteria</taxon>
        <taxon>Pseudomonadati</taxon>
        <taxon>Pseudomonadota</taxon>
        <taxon>Alphaproteobacteria</taxon>
        <taxon>Hyphomicrobiales</taxon>
        <taxon>Phyllobacteriaceae</taxon>
        <taxon>Mesorhizobium</taxon>
    </lineage>
</organism>
<dbReference type="RefSeq" id="WP_024504617.1">
    <property type="nucleotide sequence ID" value="NZ_CP088148.1"/>
</dbReference>
<accession>A0AB38TKF1</accession>
<feature type="transmembrane region" description="Helical" evidence="6">
    <location>
        <begin position="61"/>
        <end position="81"/>
    </location>
</feature>
<geneLocation type="plasmid" evidence="7 8">
    <name>unnamed</name>
</geneLocation>
<evidence type="ECO:0000256" key="5">
    <source>
        <dbReference type="ARBA" id="ARBA00023136"/>
    </source>
</evidence>
<feature type="transmembrane region" description="Helical" evidence="6">
    <location>
        <begin position="138"/>
        <end position="161"/>
    </location>
</feature>
<evidence type="ECO:0000256" key="3">
    <source>
        <dbReference type="ARBA" id="ARBA00022692"/>
    </source>
</evidence>
<evidence type="ECO:0000256" key="2">
    <source>
        <dbReference type="ARBA" id="ARBA00022475"/>
    </source>
</evidence>
<feature type="transmembrane region" description="Helical" evidence="6">
    <location>
        <begin position="20"/>
        <end position="41"/>
    </location>
</feature>
<dbReference type="InterPro" id="IPR019108">
    <property type="entry name" value="Caa3_assmbl_CtaG-rel"/>
</dbReference>
<evidence type="ECO:0000256" key="1">
    <source>
        <dbReference type="ARBA" id="ARBA00004651"/>
    </source>
</evidence>
<proteinExistence type="predicted"/>
<name>A0AB38TKF1_9HYPH</name>
<keyword evidence="2" id="KW-1003">Cell membrane</keyword>
<keyword evidence="7" id="KW-0614">Plasmid</keyword>
<comment type="subcellular location">
    <subcellularLocation>
        <location evidence="1">Cell membrane</location>
        <topology evidence="1">Multi-pass membrane protein</topology>
    </subcellularLocation>
</comment>
<keyword evidence="3 6" id="KW-0812">Transmembrane</keyword>
<evidence type="ECO:0000313" key="8">
    <source>
        <dbReference type="Proteomes" id="UP001060070"/>
    </source>
</evidence>
<dbReference type="Pfam" id="PF09678">
    <property type="entry name" value="Caa3_CtaG"/>
    <property type="match status" value="1"/>
</dbReference>
<evidence type="ECO:0000313" key="7">
    <source>
        <dbReference type="EMBL" id="UTU55101.1"/>
    </source>
</evidence>
<gene>
    <name evidence="7" type="ORF">LRP29_32700</name>
</gene>
<keyword evidence="4 6" id="KW-1133">Transmembrane helix</keyword>
<keyword evidence="5 6" id="KW-0472">Membrane</keyword>
<evidence type="ECO:0000256" key="6">
    <source>
        <dbReference type="SAM" id="Phobius"/>
    </source>
</evidence>
<dbReference type="AlphaFoldDB" id="A0AB38TKF1"/>
<dbReference type="GO" id="GO:0005886">
    <property type="term" value="C:plasma membrane"/>
    <property type="evidence" value="ECO:0007669"/>
    <property type="project" value="UniProtKB-SubCell"/>
</dbReference>
<dbReference type="Proteomes" id="UP001060070">
    <property type="component" value="Plasmid unnamed"/>
</dbReference>
<dbReference type="EMBL" id="CP088148">
    <property type="protein sequence ID" value="UTU55101.1"/>
    <property type="molecule type" value="Genomic_DNA"/>
</dbReference>
<protein>
    <submittedName>
        <fullName evidence="7">Cytochrome c oxidase assembly protein</fullName>
    </submittedName>
</protein>